<sequence length="68" mass="7866">MTYNSALVDIEDRVVSMEGEKLSKFSLPETHRNKIEICINISNICINISNINNRLSNHLHCGPFMRYK</sequence>
<evidence type="ECO:0000313" key="1">
    <source>
        <dbReference type="EMBL" id="CAI9736117.1"/>
    </source>
</evidence>
<dbReference type="Proteomes" id="UP001162480">
    <property type="component" value="Chromosome 18"/>
</dbReference>
<gene>
    <name evidence="1" type="ORF">OCTVUL_1B023209</name>
</gene>
<name>A0AA36FFW9_OCTVU</name>
<dbReference type="AlphaFoldDB" id="A0AA36FFW9"/>
<protein>
    <submittedName>
        <fullName evidence="1">Uncharacterized protein</fullName>
    </submittedName>
</protein>
<reference evidence="1" key="1">
    <citation type="submission" date="2023-08" db="EMBL/GenBank/DDBJ databases">
        <authorList>
            <person name="Alioto T."/>
            <person name="Alioto T."/>
            <person name="Gomez Garrido J."/>
        </authorList>
    </citation>
    <scope>NUCLEOTIDE SEQUENCE</scope>
</reference>
<dbReference type="EMBL" id="OX597831">
    <property type="protein sequence ID" value="CAI9736117.1"/>
    <property type="molecule type" value="Genomic_DNA"/>
</dbReference>
<accession>A0AA36FFW9</accession>
<keyword evidence="2" id="KW-1185">Reference proteome</keyword>
<proteinExistence type="predicted"/>
<evidence type="ECO:0000313" key="2">
    <source>
        <dbReference type="Proteomes" id="UP001162480"/>
    </source>
</evidence>
<organism evidence="1 2">
    <name type="scientific">Octopus vulgaris</name>
    <name type="common">Common octopus</name>
    <dbReference type="NCBI Taxonomy" id="6645"/>
    <lineage>
        <taxon>Eukaryota</taxon>
        <taxon>Metazoa</taxon>
        <taxon>Spiralia</taxon>
        <taxon>Lophotrochozoa</taxon>
        <taxon>Mollusca</taxon>
        <taxon>Cephalopoda</taxon>
        <taxon>Coleoidea</taxon>
        <taxon>Octopodiformes</taxon>
        <taxon>Octopoda</taxon>
        <taxon>Incirrata</taxon>
        <taxon>Octopodidae</taxon>
        <taxon>Octopus</taxon>
    </lineage>
</organism>